<evidence type="ECO:0000313" key="7">
    <source>
        <dbReference type="EMBL" id="PIR07002.1"/>
    </source>
</evidence>
<feature type="transmembrane region" description="Helical" evidence="5">
    <location>
        <begin position="128"/>
        <end position="152"/>
    </location>
</feature>
<feature type="domain" description="O-antigen ligase-related" evidence="6">
    <location>
        <begin position="205"/>
        <end position="362"/>
    </location>
</feature>
<feature type="transmembrane region" description="Helical" evidence="5">
    <location>
        <begin position="12"/>
        <end position="33"/>
    </location>
</feature>
<keyword evidence="3 5" id="KW-1133">Transmembrane helix</keyword>
<organism evidence="7 8">
    <name type="scientific">Candidatus Komeilibacteria bacterium CG11_big_fil_rev_8_21_14_0_20_36_20</name>
    <dbReference type="NCBI Taxonomy" id="1974477"/>
    <lineage>
        <taxon>Bacteria</taxon>
        <taxon>Candidatus Komeiliibacteriota</taxon>
    </lineage>
</organism>
<evidence type="ECO:0000256" key="5">
    <source>
        <dbReference type="SAM" id="Phobius"/>
    </source>
</evidence>
<dbReference type="EMBL" id="PCWQ01000007">
    <property type="protein sequence ID" value="PIR07002.1"/>
    <property type="molecule type" value="Genomic_DNA"/>
</dbReference>
<dbReference type="PANTHER" id="PTHR37422:SF13">
    <property type="entry name" value="LIPOPOLYSACCHARIDE BIOSYNTHESIS PROTEIN PA4999-RELATED"/>
    <property type="match status" value="1"/>
</dbReference>
<keyword evidence="2 5" id="KW-0812">Transmembrane</keyword>
<sequence>MKADKIFSKLIWSALILIMLTPIYINSNFFFPYIYSKALAFRILVEVLLLLWLIYVLVKKEIKVKIDWLTIVFFILLVSMFLSSLLGDNFYFSFWSNIERSEGLLLWSHMFILFFILRNFISNRKEWLFLWEVFFVAAQIVVLIGLLQYFNVDFINRTGVTDGRVASTIGNAAYLAGYSLLAVFFGLYLMIKRHNKYLSIYYIVAILIDLFVMVQTGTRGAFVAILASALIFVIYNIFRISHKKIKYSLIALGLILCVLGAVIYVNRSSDFIQNNEALRRMTSISLSERTAQTRLMTWNSAWQGFKEKPILGYGQENFSVVFNKYFNPEIYSHAGSQVWFDRAHNIFLDHLVTGGIIGLLLYSLLILWPLYIVLKKATAGRKEESKNIDFGNQILALAIIAFIVQGIFVFEAMVTYLPLFLIIVLIAQKYTKPKFEFTGRKVMAAILVVYLIALGPIMYWVNLKEAKANLTVIDALHLENVDVPQAVNTYFQAIDYRTSGTNEFRRRVVEFVDGLIVHQLITPYNATQYVTHIDQELEKRIAENPADVANYLLFMRHYNYTYVLDPNRLYKVFPLGETALKYSPTRLQIYEEMGYADLYLYLWLTDQGKPEEAAKYQSDLVVNFQKAIDLNDDVLESYINMVMVLLASHQPDKVQPYLETMDSMNLNYKQEEPLNRMASAAVNAQDFTWSAYFYDILRQQYSENPQYYISLALSYASLGMNDQAIAIAEEVKKFGEPYLTQSEDFIERIKNGEFQPS</sequence>
<dbReference type="InterPro" id="IPR011990">
    <property type="entry name" value="TPR-like_helical_dom_sf"/>
</dbReference>
<keyword evidence="4 5" id="KW-0472">Membrane</keyword>
<evidence type="ECO:0000256" key="3">
    <source>
        <dbReference type="ARBA" id="ARBA00022989"/>
    </source>
</evidence>
<protein>
    <recommendedName>
        <fullName evidence="6">O-antigen ligase-related domain-containing protein</fullName>
    </recommendedName>
</protein>
<feature type="transmembrane region" description="Helical" evidence="5">
    <location>
        <begin position="104"/>
        <end position="121"/>
    </location>
</feature>
<dbReference type="Gene3D" id="1.25.40.10">
    <property type="entry name" value="Tetratricopeptide repeat domain"/>
    <property type="match status" value="1"/>
</dbReference>
<dbReference type="AlphaFoldDB" id="A0A2H0NDM8"/>
<feature type="transmembrane region" description="Helical" evidence="5">
    <location>
        <begin position="39"/>
        <end position="58"/>
    </location>
</feature>
<dbReference type="GO" id="GO:0016020">
    <property type="term" value="C:membrane"/>
    <property type="evidence" value="ECO:0007669"/>
    <property type="project" value="UniProtKB-SubCell"/>
</dbReference>
<accession>A0A2H0NDM8</accession>
<evidence type="ECO:0000256" key="1">
    <source>
        <dbReference type="ARBA" id="ARBA00004141"/>
    </source>
</evidence>
<name>A0A2H0NDM8_9BACT</name>
<feature type="transmembrane region" description="Helical" evidence="5">
    <location>
        <begin position="245"/>
        <end position="265"/>
    </location>
</feature>
<feature type="transmembrane region" description="Helical" evidence="5">
    <location>
        <begin position="442"/>
        <end position="461"/>
    </location>
</feature>
<feature type="transmembrane region" description="Helical" evidence="5">
    <location>
        <begin position="70"/>
        <end position="92"/>
    </location>
</feature>
<evidence type="ECO:0000313" key="8">
    <source>
        <dbReference type="Proteomes" id="UP000230564"/>
    </source>
</evidence>
<gene>
    <name evidence="7" type="ORF">COV55_01080</name>
</gene>
<dbReference type="Proteomes" id="UP000230564">
    <property type="component" value="Unassembled WGS sequence"/>
</dbReference>
<comment type="caution">
    <text evidence="7">The sequence shown here is derived from an EMBL/GenBank/DDBJ whole genome shotgun (WGS) entry which is preliminary data.</text>
</comment>
<comment type="subcellular location">
    <subcellularLocation>
        <location evidence="1">Membrane</location>
        <topology evidence="1">Multi-pass membrane protein</topology>
    </subcellularLocation>
</comment>
<evidence type="ECO:0000259" key="6">
    <source>
        <dbReference type="Pfam" id="PF04932"/>
    </source>
</evidence>
<dbReference type="InterPro" id="IPR051533">
    <property type="entry name" value="WaaL-like"/>
</dbReference>
<feature type="transmembrane region" description="Helical" evidence="5">
    <location>
        <begin position="220"/>
        <end position="238"/>
    </location>
</feature>
<evidence type="ECO:0000256" key="4">
    <source>
        <dbReference type="ARBA" id="ARBA00023136"/>
    </source>
</evidence>
<feature type="transmembrane region" description="Helical" evidence="5">
    <location>
        <begin position="172"/>
        <end position="191"/>
    </location>
</feature>
<reference evidence="7 8" key="1">
    <citation type="submission" date="2017-09" db="EMBL/GenBank/DDBJ databases">
        <title>Depth-based differentiation of microbial function through sediment-hosted aquifers and enrichment of novel symbionts in the deep terrestrial subsurface.</title>
        <authorList>
            <person name="Probst A.J."/>
            <person name="Ladd B."/>
            <person name="Jarett J.K."/>
            <person name="Geller-Mcgrath D.E."/>
            <person name="Sieber C.M."/>
            <person name="Emerson J.B."/>
            <person name="Anantharaman K."/>
            <person name="Thomas B.C."/>
            <person name="Malmstrom R."/>
            <person name="Stieglmeier M."/>
            <person name="Klingl A."/>
            <person name="Woyke T."/>
            <person name="Ryan C.M."/>
            <person name="Banfield J.F."/>
        </authorList>
    </citation>
    <scope>NUCLEOTIDE SEQUENCE [LARGE SCALE GENOMIC DNA]</scope>
    <source>
        <strain evidence="7">CG11_big_fil_rev_8_21_14_0_20_36_20</strain>
    </source>
</reference>
<evidence type="ECO:0000256" key="2">
    <source>
        <dbReference type="ARBA" id="ARBA00022692"/>
    </source>
</evidence>
<dbReference type="PANTHER" id="PTHR37422">
    <property type="entry name" value="TEICHURONIC ACID BIOSYNTHESIS PROTEIN TUAE"/>
    <property type="match status" value="1"/>
</dbReference>
<feature type="transmembrane region" description="Helical" evidence="5">
    <location>
        <begin position="198"/>
        <end position="214"/>
    </location>
</feature>
<proteinExistence type="predicted"/>
<dbReference type="InterPro" id="IPR007016">
    <property type="entry name" value="O-antigen_ligase-rel_domated"/>
</dbReference>
<feature type="transmembrane region" description="Helical" evidence="5">
    <location>
        <begin position="351"/>
        <end position="374"/>
    </location>
</feature>
<feature type="transmembrane region" description="Helical" evidence="5">
    <location>
        <begin position="394"/>
        <end position="427"/>
    </location>
</feature>
<dbReference type="Pfam" id="PF04932">
    <property type="entry name" value="Wzy_C"/>
    <property type="match status" value="1"/>
</dbReference>
<dbReference type="SUPFAM" id="SSF48452">
    <property type="entry name" value="TPR-like"/>
    <property type="match status" value="1"/>
</dbReference>